<dbReference type="Pfam" id="PF04188">
    <property type="entry name" value="Mannosyl_trans2"/>
    <property type="match status" value="1"/>
</dbReference>
<evidence type="ECO:0000256" key="6">
    <source>
        <dbReference type="ARBA" id="ARBA00022676"/>
    </source>
</evidence>
<dbReference type="GO" id="GO:0005789">
    <property type="term" value="C:endoplasmic reticulum membrane"/>
    <property type="evidence" value="ECO:0007669"/>
    <property type="project" value="UniProtKB-SubCell"/>
</dbReference>
<dbReference type="Proteomes" id="UP001203297">
    <property type="component" value="Unassembled WGS sequence"/>
</dbReference>
<evidence type="ECO:0000256" key="3">
    <source>
        <dbReference type="ARBA" id="ARBA00008698"/>
    </source>
</evidence>
<evidence type="ECO:0000313" key="14">
    <source>
        <dbReference type="Proteomes" id="UP001203297"/>
    </source>
</evidence>
<feature type="transmembrane region" description="Helical" evidence="12">
    <location>
        <begin position="143"/>
        <end position="166"/>
    </location>
</feature>
<dbReference type="GO" id="GO:0000009">
    <property type="term" value="F:alpha-1,6-mannosyltransferase activity"/>
    <property type="evidence" value="ECO:0007669"/>
    <property type="project" value="InterPro"/>
</dbReference>
<protein>
    <recommendedName>
        <fullName evidence="4 12">GPI mannosyltransferase 2</fullName>
        <ecNumber evidence="12">2.4.1.-</ecNumber>
    </recommendedName>
</protein>
<evidence type="ECO:0000256" key="10">
    <source>
        <dbReference type="ARBA" id="ARBA00022989"/>
    </source>
</evidence>
<keyword evidence="7 12" id="KW-0808">Transferase</keyword>
<evidence type="ECO:0000256" key="2">
    <source>
        <dbReference type="ARBA" id="ARBA00004687"/>
    </source>
</evidence>
<dbReference type="GO" id="GO:0004376">
    <property type="term" value="F:GPI mannosyltransferase activity"/>
    <property type="evidence" value="ECO:0007669"/>
    <property type="project" value="InterPro"/>
</dbReference>
<keyword evidence="8 12" id="KW-0812">Transmembrane</keyword>
<keyword evidence="11 12" id="KW-0472">Membrane</keyword>
<evidence type="ECO:0000256" key="1">
    <source>
        <dbReference type="ARBA" id="ARBA00004477"/>
    </source>
</evidence>
<name>A0AAD4M8A2_9AGAM</name>
<comment type="function">
    <text evidence="12">Mannosyltransferase involved in glycosylphosphatidylinositol-anchor biosynthesis.</text>
</comment>
<keyword evidence="10 12" id="KW-1133">Transmembrane helix</keyword>
<organism evidence="13 14">
    <name type="scientific">Multifurca ochricompacta</name>
    <dbReference type="NCBI Taxonomy" id="376703"/>
    <lineage>
        <taxon>Eukaryota</taxon>
        <taxon>Fungi</taxon>
        <taxon>Dikarya</taxon>
        <taxon>Basidiomycota</taxon>
        <taxon>Agaricomycotina</taxon>
        <taxon>Agaricomycetes</taxon>
        <taxon>Russulales</taxon>
        <taxon>Russulaceae</taxon>
        <taxon>Multifurca</taxon>
    </lineage>
</organism>
<evidence type="ECO:0000256" key="4">
    <source>
        <dbReference type="ARBA" id="ARBA00013795"/>
    </source>
</evidence>
<comment type="similarity">
    <text evidence="3 12">Belongs to the PIGV family.</text>
</comment>
<keyword evidence="6 12" id="KW-0328">Glycosyltransferase</keyword>
<dbReference type="AlphaFoldDB" id="A0AAD4M8A2"/>
<dbReference type="EC" id="2.4.1.-" evidence="12"/>
<keyword evidence="14" id="KW-1185">Reference proteome</keyword>
<dbReference type="GO" id="GO:0031501">
    <property type="term" value="C:mannosyltransferase complex"/>
    <property type="evidence" value="ECO:0007669"/>
    <property type="project" value="TreeGrafter"/>
</dbReference>
<evidence type="ECO:0000313" key="13">
    <source>
        <dbReference type="EMBL" id="KAI0305627.1"/>
    </source>
</evidence>
<keyword evidence="5 12" id="KW-0337">GPI-anchor biosynthesis</keyword>
<sequence>MVNVVDVDSNHETREHELLLLDVLTVLSRISVAFLLYLTSSYLPLFDASPRTLLPPSVTSSLLRWDTFHFTAIAKDGYSYEHHWAFFPGVPFLLRLATRLPELVANDTTSTLAWVAFFHALIAIPTTRSIYRLTLTHFRSPSFALLTALLSLLPASPVTLYFASYAEPIFTLLSYKGMLACASARYLRASLYFTIAATFRSNGVLLALYVPWSLLIHPFILSSTLPPLSVVIAGCFHALLPLLPSLLHQLYAYNTFCFTTIENDAGLPSWCNYLIPSIYTYVQRTYWHVEFLSYWTPAQLPNIVLALPLLIPLFFYSLSHVFLLILGKSGGLKPLTTTVHAIHATLLCVTLLTNAHTQIALRLLPALPSTYWAAAALLVERPRWGRAYVVWAVLWGATSIVLWSAFLPPA</sequence>
<evidence type="ECO:0000256" key="5">
    <source>
        <dbReference type="ARBA" id="ARBA00022502"/>
    </source>
</evidence>
<evidence type="ECO:0000256" key="8">
    <source>
        <dbReference type="ARBA" id="ARBA00022692"/>
    </source>
</evidence>
<proteinExistence type="inferred from homology"/>
<dbReference type="GO" id="GO:0006506">
    <property type="term" value="P:GPI anchor biosynthetic process"/>
    <property type="evidence" value="ECO:0007669"/>
    <property type="project" value="UniProtKB-KW"/>
</dbReference>
<comment type="pathway">
    <text evidence="2 12">Glycolipid biosynthesis; glycosylphosphatidylinositol-anchor biosynthesis.</text>
</comment>
<comment type="subcellular location">
    <subcellularLocation>
        <location evidence="1 12">Endoplasmic reticulum membrane</location>
        <topology evidence="1 12">Multi-pass membrane protein</topology>
    </subcellularLocation>
</comment>
<keyword evidence="9 12" id="KW-0256">Endoplasmic reticulum</keyword>
<comment type="caution">
    <text evidence="12">Lacks conserved residue(s) required for the propagation of feature annotation.</text>
</comment>
<dbReference type="PANTHER" id="PTHR12468:SF2">
    <property type="entry name" value="GPI MANNOSYLTRANSFERASE 2"/>
    <property type="match status" value="1"/>
</dbReference>
<dbReference type="InterPro" id="IPR007315">
    <property type="entry name" value="PIG-V/Gpi18"/>
</dbReference>
<dbReference type="EMBL" id="WTXG01000005">
    <property type="protein sequence ID" value="KAI0305627.1"/>
    <property type="molecule type" value="Genomic_DNA"/>
</dbReference>
<evidence type="ECO:0000256" key="7">
    <source>
        <dbReference type="ARBA" id="ARBA00022679"/>
    </source>
</evidence>
<comment type="caution">
    <text evidence="13">The sequence shown here is derived from an EMBL/GenBank/DDBJ whole genome shotgun (WGS) entry which is preliminary data.</text>
</comment>
<feature type="transmembrane region" description="Helical" evidence="12">
    <location>
        <begin position="303"/>
        <end position="327"/>
    </location>
</feature>
<accession>A0AAD4M8A2</accession>
<evidence type="ECO:0000256" key="11">
    <source>
        <dbReference type="ARBA" id="ARBA00023136"/>
    </source>
</evidence>
<gene>
    <name evidence="13" type="ORF">B0F90DRAFT_1815220</name>
</gene>
<evidence type="ECO:0000256" key="12">
    <source>
        <dbReference type="RuleBase" id="RU363112"/>
    </source>
</evidence>
<feature type="transmembrane region" description="Helical" evidence="12">
    <location>
        <begin position="334"/>
        <end position="353"/>
    </location>
</feature>
<dbReference type="PANTHER" id="PTHR12468">
    <property type="entry name" value="GPI MANNOSYLTRANSFERASE 2"/>
    <property type="match status" value="1"/>
</dbReference>
<feature type="transmembrane region" description="Helical" evidence="12">
    <location>
        <begin position="186"/>
        <end position="212"/>
    </location>
</feature>
<feature type="transmembrane region" description="Helical" evidence="12">
    <location>
        <begin position="219"/>
        <end position="240"/>
    </location>
</feature>
<evidence type="ECO:0000256" key="9">
    <source>
        <dbReference type="ARBA" id="ARBA00022824"/>
    </source>
</evidence>
<feature type="transmembrane region" description="Helical" evidence="12">
    <location>
        <begin position="388"/>
        <end position="406"/>
    </location>
</feature>
<reference evidence="13" key="1">
    <citation type="journal article" date="2022" name="New Phytol.">
        <title>Evolutionary transition to the ectomycorrhizal habit in the genomes of a hyperdiverse lineage of mushroom-forming fungi.</title>
        <authorList>
            <person name="Looney B."/>
            <person name="Miyauchi S."/>
            <person name="Morin E."/>
            <person name="Drula E."/>
            <person name="Courty P.E."/>
            <person name="Kohler A."/>
            <person name="Kuo A."/>
            <person name="LaButti K."/>
            <person name="Pangilinan J."/>
            <person name="Lipzen A."/>
            <person name="Riley R."/>
            <person name="Andreopoulos W."/>
            <person name="He G."/>
            <person name="Johnson J."/>
            <person name="Nolan M."/>
            <person name="Tritt A."/>
            <person name="Barry K.W."/>
            <person name="Grigoriev I.V."/>
            <person name="Nagy L.G."/>
            <person name="Hibbett D."/>
            <person name="Henrissat B."/>
            <person name="Matheny P.B."/>
            <person name="Labbe J."/>
            <person name="Martin F.M."/>
        </authorList>
    </citation>
    <scope>NUCLEOTIDE SEQUENCE</scope>
    <source>
        <strain evidence="13">BPL690</strain>
    </source>
</reference>